<proteinExistence type="inferred from homology"/>
<dbReference type="Pfam" id="PF25809">
    <property type="entry name" value="STEEP1"/>
    <property type="match status" value="1"/>
</dbReference>
<dbReference type="InterPro" id="IPR029704">
    <property type="entry name" value="STEEP-like"/>
</dbReference>
<dbReference type="InterPro" id="IPR057965">
    <property type="entry name" value="STEEP1_dom"/>
</dbReference>
<organism evidence="4 5">
    <name type="scientific">Calocera viscosa (strain TUFC12733)</name>
    <dbReference type="NCBI Taxonomy" id="1330018"/>
    <lineage>
        <taxon>Eukaryota</taxon>
        <taxon>Fungi</taxon>
        <taxon>Dikarya</taxon>
        <taxon>Basidiomycota</taxon>
        <taxon>Agaricomycotina</taxon>
        <taxon>Dacrymycetes</taxon>
        <taxon>Dacrymycetales</taxon>
        <taxon>Dacrymycetaceae</taxon>
        <taxon>Calocera</taxon>
    </lineage>
</organism>
<feature type="region of interest" description="Disordered" evidence="2">
    <location>
        <begin position="129"/>
        <end position="148"/>
    </location>
</feature>
<dbReference type="STRING" id="1330018.A0A167NRL3"/>
<accession>A0A167NRL3</accession>
<evidence type="ECO:0000313" key="4">
    <source>
        <dbReference type="EMBL" id="KZO97991.1"/>
    </source>
</evidence>
<name>A0A167NRL3_CALVF</name>
<reference evidence="4 5" key="1">
    <citation type="journal article" date="2016" name="Mol. Biol. Evol.">
        <title>Comparative Genomics of Early-Diverging Mushroom-Forming Fungi Provides Insights into the Origins of Lignocellulose Decay Capabilities.</title>
        <authorList>
            <person name="Nagy L.G."/>
            <person name="Riley R."/>
            <person name="Tritt A."/>
            <person name="Adam C."/>
            <person name="Daum C."/>
            <person name="Floudas D."/>
            <person name="Sun H."/>
            <person name="Yadav J.S."/>
            <person name="Pangilinan J."/>
            <person name="Larsson K.H."/>
            <person name="Matsuura K."/>
            <person name="Barry K."/>
            <person name="Labutti K."/>
            <person name="Kuo R."/>
            <person name="Ohm R.A."/>
            <person name="Bhattacharya S.S."/>
            <person name="Shirouzu T."/>
            <person name="Yoshinaga Y."/>
            <person name="Martin F.M."/>
            <person name="Grigoriev I.V."/>
            <person name="Hibbett D.S."/>
        </authorList>
    </citation>
    <scope>NUCLEOTIDE SEQUENCE [LARGE SCALE GENOMIC DNA]</scope>
    <source>
        <strain evidence="4 5">TUFC12733</strain>
    </source>
</reference>
<dbReference type="PANTHER" id="PTHR46355">
    <property type="entry name" value="UPF0428 PROTEIN CXORF56"/>
    <property type="match status" value="1"/>
</dbReference>
<evidence type="ECO:0000256" key="1">
    <source>
        <dbReference type="ARBA" id="ARBA00024205"/>
    </source>
</evidence>
<dbReference type="Proteomes" id="UP000076738">
    <property type="component" value="Unassembled WGS sequence"/>
</dbReference>
<gene>
    <name evidence="4" type="ORF">CALVIDRAFT_49780</name>
</gene>
<sequence length="148" mass="16306">MPKVVSRSAASSSNAGTGADGQPLRVYYCLCGEFILVSDKRLSVFPQRKTDDAYVMRSKGPGAPIFKFNVNEGGRVFVKRPTGLELQYRFLCPRCELLVAYQTQSAPIGQADYMYCVYGALSELQGRPGEPAFEGEEEEGAKMMKIKS</sequence>
<dbReference type="EMBL" id="KV417277">
    <property type="protein sequence ID" value="KZO97991.1"/>
    <property type="molecule type" value="Genomic_DNA"/>
</dbReference>
<dbReference type="GO" id="GO:0090158">
    <property type="term" value="P:endoplasmic reticulum membrane organization"/>
    <property type="evidence" value="ECO:0007669"/>
    <property type="project" value="TreeGrafter"/>
</dbReference>
<evidence type="ECO:0000313" key="5">
    <source>
        <dbReference type="Proteomes" id="UP000076738"/>
    </source>
</evidence>
<dbReference type="GO" id="GO:0005737">
    <property type="term" value="C:cytoplasm"/>
    <property type="evidence" value="ECO:0007669"/>
    <property type="project" value="GOC"/>
</dbReference>
<dbReference type="GO" id="GO:0006888">
    <property type="term" value="P:endoplasmic reticulum to Golgi vesicle-mediated transport"/>
    <property type="evidence" value="ECO:0007669"/>
    <property type="project" value="TreeGrafter"/>
</dbReference>
<evidence type="ECO:0000259" key="3">
    <source>
        <dbReference type="Pfam" id="PF25809"/>
    </source>
</evidence>
<dbReference type="OrthoDB" id="418131at2759"/>
<protein>
    <recommendedName>
        <fullName evidence="3">STEEP1 domain-containing protein</fullName>
    </recommendedName>
</protein>
<dbReference type="PANTHER" id="PTHR46355:SF1">
    <property type="entry name" value="STING ER EXIT PROTEIN"/>
    <property type="match status" value="1"/>
</dbReference>
<keyword evidence="5" id="KW-1185">Reference proteome</keyword>
<comment type="similarity">
    <text evidence="1">Belongs to the STEEP1 family.</text>
</comment>
<evidence type="ECO:0000256" key="2">
    <source>
        <dbReference type="SAM" id="MobiDB-lite"/>
    </source>
</evidence>
<feature type="domain" description="STEEP1" evidence="3">
    <location>
        <begin position="21"/>
        <end position="127"/>
    </location>
</feature>
<dbReference type="AlphaFoldDB" id="A0A167NRL3"/>